<evidence type="ECO:0000313" key="6">
    <source>
        <dbReference type="Proteomes" id="UP000320735"/>
    </source>
</evidence>
<reference evidence="5 6" key="1">
    <citation type="submission" date="2019-02" db="EMBL/GenBank/DDBJ databases">
        <title>Deep-cultivation of Planctomycetes and their phenomic and genomic characterization uncovers novel biology.</title>
        <authorList>
            <person name="Wiegand S."/>
            <person name="Jogler M."/>
            <person name="Boedeker C."/>
            <person name="Pinto D."/>
            <person name="Vollmers J."/>
            <person name="Rivas-Marin E."/>
            <person name="Kohn T."/>
            <person name="Peeters S.H."/>
            <person name="Heuer A."/>
            <person name="Rast P."/>
            <person name="Oberbeckmann S."/>
            <person name="Bunk B."/>
            <person name="Jeske O."/>
            <person name="Meyerdierks A."/>
            <person name="Storesund J.E."/>
            <person name="Kallscheuer N."/>
            <person name="Luecker S."/>
            <person name="Lage O.M."/>
            <person name="Pohl T."/>
            <person name="Merkel B.J."/>
            <person name="Hornburger P."/>
            <person name="Mueller R.-W."/>
            <person name="Bruemmer F."/>
            <person name="Labrenz M."/>
            <person name="Spormann A.M."/>
            <person name="Op Den Camp H."/>
            <person name="Overmann J."/>
            <person name="Amann R."/>
            <person name="Jetten M.S.M."/>
            <person name="Mascher T."/>
            <person name="Medema M.H."/>
            <person name="Devos D.P."/>
            <person name="Kaster A.-K."/>
            <person name="Ovreas L."/>
            <person name="Rohde M."/>
            <person name="Galperin M.Y."/>
            <person name="Jogler C."/>
        </authorList>
    </citation>
    <scope>NUCLEOTIDE SEQUENCE [LARGE SCALE GENOMIC DNA]</scope>
    <source>
        <strain evidence="5 6">CA54</strain>
    </source>
</reference>
<dbReference type="Pfam" id="PF03841">
    <property type="entry name" value="SelA"/>
    <property type="match status" value="1"/>
</dbReference>
<evidence type="ECO:0000256" key="2">
    <source>
        <dbReference type="ARBA" id="ARBA00022898"/>
    </source>
</evidence>
<dbReference type="Gene3D" id="3.40.640.10">
    <property type="entry name" value="Type I PLP-dependent aspartate aminotransferase-like (Major domain)"/>
    <property type="match status" value="1"/>
</dbReference>
<dbReference type="OrthoDB" id="9787096at2"/>
<dbReference type="PANTHER" id="PTHR32328:SF0">
    <property type="entry name" value="L-SERYL-TRNA(SEC) SELENIUM TRANSFERASE"/>
    <property type="match status" value="1"/>
</dbReference>
<organism evidence="5 6">
    <name type="scientific">Symmachiella macrocystis</name>
    <dbReference type="NCBI Taxonomy" id="2527985"/>
    <lineage>
        <taxon>Bacteria</taxon>
        <taxon>Pseudomonadati</taxon>
        <taxon>Planctomycetota</taxon>
        <taxon>Planctomycetia</taxon>
        <taxon>Planctomycetales</taxon>
        <taxon>Planctomycetaceae</taxon>
        <taxon>Symmachiella</taxon>
    </lineage>
</organism>
<comment type="cofactor">
    <cofactor evidence="1 4">
        <name>pyridoxal 5'-phosphate</name>
        <dbReference type="ChEBI" id="CHEBI:597326"/>
    </cofactor>
</comment>
<dbReference type="SUPFAM" id="SSF53383">
    <property type="entry name" value="PLP-dependent transferases"/>
    <property type="match status" value="1"/>
</dbReference>
<accession>A0A5C6B6U9</accession>
<name>A0A5C6B6U9_9PLAN</name>
<evidence type="ECO:0000256" key="4">
    <source>
        <dbReference type="PIRSR" id="PIRSR618319-50"/>
    </source>
</evidence>
<feature type="modified residue" description="N6-(pyridoxal phosphate)lysine" evidence="4">
    <location>
        <position position="215"/>
    </location>
</feature>
<dbReference type="EMBL" id="SJPP01000003">
    <property type="protein sequence ID" value="TWU07059.1"/>
    <property type="molecule type" value="Genomic_DNA"/>
</dbReference>
<evidence type="ECO:0000313" key="5">
    <source>
        <dbReference type="EMBL" id="TWU07059.1"/>
    </source>
</evidence>
<dbReference type="PANTHER" id="PTHR32328">
    <property type="entry name" value="L-SERYL-TRNA(SEC) SELENIUM TRANSFERASE"/>
    <property type="match status" value="1"/>
</dbReference>
<proteinExistence type="inferred from homology"/>
<keyword evidence="6" id="KW-1185">Reference proteome</keyword>
<keyword evidence="2 4" id="KW-0663">Pyridoxal phosphate</keyword>
<dbReference type="InterPro" id="IPR015421">
    <property type="entry name" value="PyrdxlP-dep_Trfase_major"/>
</dbReference>
<dbReference type="InterPro" id="IPR018319">
    <property type="entry name" value="SelA-like"/>
</dbReference>
<dbReference type="AlphaFoldDB" id="A0A5C6B6U9"/>
<dbReference type="Proteomes" id="UP000320735">
    <property type="component" value="Unassembled WGS sequence"/>
</dbReference>
<comment type="caution">
    <text evidence="5">The sequence shown here is derived from an EMBL/GenBank/DDBJ whole genome shotgun (WGS) entry which is preliminary data.</text>
</comment>
<dbReference type="RefSeq" id="WP_146373880.1">
    <property type="nucleotide sequence ID" value="NZ_SJPP01000003.1"/>
</dbReference>
<dbReference type="GO" id="GO:0004125">
    <property type="term" value="F:L-seryl-tRNA(Sec) selenium transferase activity"/>
    <property type="evidence" value="ECO:0007669"/>
    <property type="project" value="TreeGrafter"/>
</dbReference>
<protein>
    <submittedName>
        <fullName evidence="5">Selenocysteine synthase</fullName>
    </submittedName>
</protein>
<gene>
    <name evidence="5" type="ORF">CA54_54640</name>
</gene>
<dbReference type="InterPro" id="IPR015424">
    <property type="entry name" value="PyrdxlP-dep_Trfase"/>
</dbReference>
<sequence length="400" mass="42172">MGIYEDFGVTPVINATGAVTRLGGAPMPQPVLDAFVAAAGDCVSLEELQAAASRRIAAATGAEAGIVTAGAAAALTLGSAAMITGDDLGKMERLPHCDDFACDVLIAREQRSGYDHAVRASGARLVEVGFNEIVANAGVRRTEVWEYEAAITPQTVGIIYSFSPTSRPDLSELAAMAHRHKLSVLVDAAGELPPRAHLTALIAAGADLVAFSGGKAIRGPQSTGILAGRGDLIRAAALQFLDMDDHPELWEPPPELIDRDKLPGVPRHGFGRGYKVSKEEIVALLTALELFTSGAYDRLLEDDHRRLQIIADALATAPCTCQLLASSYGESAPQLEIEINESALGKTAFDVCRELRTGSPRVYVGHGKLREGVLVIQPLHLTDETATAVGVAIVKCLGRD</sequence>
<evidence type="ECO:0000256" key="1">
    <source>
        <dbReference type="ARBA" id="ARBA00001933"/>
    </source>
</evidence>
<evidence type="ECO:0000256" key="3">
    <source>
        <dbReference type="ARBA" id="ARBA00044507"/>
    </source>
</evidence>
<comment type="similarity">
    <text evidence="3">Belongs to the SelA family.</text>
</comment>